<dbReference type="PANTHER" id="PTHR36124:SF1">
    <property type="entry name" value="ER-BOUND OXYGENASE MPAB_MPAB'_RUBBER OXYGENASE CATALYTIC DOMAIN-CONTAINING PROTEIN"/>
    <property type="match status" value="1"/>
</dbReference>
<reference evidence="2 3" key="1">
    <citation type="submission" date="2023-09" db="EMBL/GenBank/DDBJ databases">
        <title>Pangenome analysis of Batrachochytrium dendrobatidis and related Chytrids.</title>
        <authorList>
            <person name="Yacoub M.N."/>
            <person name="Stajich J.E."/>
            <person name="James T.Y."/>
        </authorList>
    </citation>
    <scope>NUCLEOTIDE SEQUENCE [LARGE SCALE GENOMIC DNA]</scope>
    <source>
        <strain evidence="2 3">JEL0888</strain>
    </source>
</reference>
<dbReference type="PANTHER" id="PTHR36124">
    <property type="match status" value="1"/>
</dbReference>
<dbReference type="EMBL" id="JADGIZ020000035">
    <property type="protein sequence ID" value="KAL2914256.1"/>
    <property type="molecule type" value="Genomic_DNA"/>
</dbReference>
<protein>
    <recommendedName>
        <fullName evidence="1">ER-bound oxygenase mpaB/mpaB'/Rubber oxygenase catalytic domain-containing protein</fullName>
    </recommendedName>
</protein>
<comment type="caution">
    <text evidence="2">The sequence shown here is derived from an EMBL/GenBank/DDBJ whole genome shotgun (WGS) entry which is preliminary data.</text>
</comment>
<proteinExistence type="predicted"/>
<dbReference type="Pfam" id="PF09995">
    <property type="entry name" value="MPAB_Lcp_cat"/>
    <property type="match status" value="1"/>
</dbReference>
<accession>A0ABR4N3Z1</accession>
<keyword evidence="3" id="KW-1185">Reference proteome</keyword>
<feature type="domain" description="ER-bound oxygenase mpaB/mpaB'/Rubber oxygenase catalytic" evidence="1">
    <location>
        <begin position="98"/>
        <end position="262"/>
    </location>
</feature>
<evidence type="ECO:0000313" key="2">
    <source>
        <dbReference type="EMBL" id="KAL2914256.1"/>
    </source>
</evidence>
<evidence type="ECO:0000259" key="1">
    <source>
        <dbReference type="Pfam" id="PF09995"/>
    </source>
</evidence>
<dbReference type="Proteomes" id="UP001527925">
    <property type="component" value="Unassembled WGS sequence"/>
</dbReference>
<dbReference type="InterPro" id="IPR046366">
    <property type="entry name" value="MPAB"/>
</dbReference>
<sequence length="360" mass="40544">MGNQQSTASTGQTTRVAGALVVAYLIAVARVRFASYHAAAKATIPPLQDIDALGKVYNHNAFREFPFLNQLALQFGFFKTYGIQSISKLLVATGEIPSHCTRRLVDTELLIREATERPLSTERAQTALRRLNFLHGHYPIKNSDYLYVLAVFMVEPVLWSNRYGYRKMHPNEVQVHFLYWTAIGIRMGIKDIPATFDDAVKFMEDYEVQHMRFSESNAKIAESTINAFLQQVPGPLHGFVRQSVYALTSERLRIAMGFPKPIYGLRTFLEGMLSLHGFFVRYFMFPRNKLLLGTLETPNADGKLRLAFHVYDKVTYKDGYTVDTLGPAKFEKDNTLGPLYEQGPDSIAAPTVSHTAGTTA</sequence>
<evidence type="ECO:0000313" key="3">
    <source>
        <dbReference type="Proteomes" id="UP001527925"/>
    </source>
</evidence>
<organism evidence="2 3">
    <name type="scientific">Polyrhizophydium stewartii</name>
    <dbReference type="NCBI Taxonomy" id="2732419"/>
    <lineage>
        <taxon>Eukaryota</taxon>
        <taxon>Fungi</taxon>
        <taxon>Fungi incertae sedis</taxon>
        <taxon>Chytridiomycota</taxon>
        <taxon>Chytridiomycota incertae sedis</taxon>
        <taxon>Chytridiomycetes</taxon>
        <taxon>Rhizophydiales</taxon>
        <taxon>Rhizophydiales incertae sedis</taxon>
        <taxon>Polyrhizophydium</taxon>
    </lineage>
</organism>
<name>A0ABR4N3Z1_9FUNG</name>
<gene>
    <name evidence="2" type="ORF">HK105_206200</name>
</gene>
<dbReference type="InterPro" id="IPR018713">
    <property type="entry name" value="MPAB/Lcp_cat_dom"/>
</dbReference>